<reference evidence="1 2" key="1">
    <citation type="submission" date="2024-01" db="EMBL/GenBank/DDBJ databases">
        <title>The diversity of rhizobia nodulating Mimosa spp. in eleven states of Brazil covering several biomes is determined by host plant, location, and edaphic factors.</title>
        <authorList>
            <person name="Rouws L."/>
            <person name="Barauna A."/>
            <person name="Beukes C."/>
            <person name="De Faria S.M."/>
            <person name="Gross E."/>
            <person name="Dos Reis Junior F.B."/>
            <person name="Simon M."/>
            <person name="Maluk M."/>
            <person name="Odee D.W."/>
            <person name="Kenicer G."/>
            <person name="Young J.P.W."/>
            <person name="Reis V.M."/>
            <person name="Zilli J."/>
            <person name="James E.K."/>
        </authorList>
    </citation>
    <scope>NUCLEOTIDE SEQUENCE [LARGE SCALE GENOMIC DNA]</scope>
    <source>
        <strain evidence="1 2">JPY530</strain>
    </source>
</reference>
<gene>
    <name evidence="1" type="ORF">V4C56_03605</name>
</gene>
<protein>
    <submittedName>
        <fullName evidence="1">Uncharacterized protein</fullName>
    </submittedName>
</protein>
<organism evidence="1 2">
    <name type="scientific">Paraburkholderia azotifigens</name>
    <dbReference type="NCBI Taxonomy" id="2057004"/>
    <lineage>
        <taxon>Bacteria</taxon>
        <taxon>Pseudomonadati</taxon>
        <taxon>Pseudomonadota</taxon>
        <taxon>Betaproteobacteria</taxon>
        <taxon>Burkholderiales</taxon>
        <taxon>Burkholderiaceae</taxon>
        <taxon>Paraburkholderia</taxon>
    </lineage>
</organism>
<proteinExistence type="predicted"/>
<keyword evidence="2" id="KW-1185">Reference proteome</keyword>
<evidence type="ECO:0000313" key="1">
    <source>
        <dbReference type="EMBL" id="MEM5338710.1"/>
    </source>
</evidence>
<dbReference type="RefSeq" id="WP_342958528.1">
    <property type="nucleotide sequence ID" value="NZ_JAZHFZ010000002.1"/>
</dbReference>
<dbReference type="EMBL" id="JAZHGA010000002">
    <property type="protein sequence ID" value="MEM5338710.1"/>
    <property type="molecule type" value="Genomic_DNA"/>
</dbReference>
<name>A0ABU9QVA6_9BURK</name>
<accession>A0ABU9QVA6</accession>
<comment type="caution">
    <text evidence="1">The sequence shown here is derived from an EMBL/GenBank/DDBJ whole genome shotgun (WGS) entry which is preliminary data.</text>
</comment>
<evidence type="ECO:0000313" key="2">
    <source>
        <dbReference type="Proteomes" id="UP001481677"/>
    </source>
</evidence>
<dbReference type="Proteomes" id="UP001481677">
    <property type="component" value="Unassembled WGS sequence"/>
</dbReference>
<sequence>MNTVPHRPPGAPNPKVIKIPKLALVATFASQDASLPFNVRISEKTVQATMYVHVTDKDGNELPGPGPADKNFQLFEITRTSSIRPVASMKETGGGIEVVGHFWPSVCQFTIGHKLDLPQDIQLGQLLQWPFLLVASPAGTQIQAFADSAGATLLSMSILIVP</sequence>